<accession>A0ABN7SGQ8</accession>
<dbReference type="CDD" id="cd00513">
    <property type="entry name" value="Ribosomal_L32_L32e"/>
    <property type="match status" value="1"/>
</dbReference>
<evidence type="ECO:0000256" key="2">
    <source>
        <dbReference type="ARBA" id="ARBA00022980"/>
    </source>
</evidence>
<sequence>MAQSVSTAKIVRKRNKRFIRHQSDRFMRVDASWRKPRGIDSRVRRRFKGQYIMPSIGYGTKAADRHRCKDQKNFKRFVVNNVAELEVLMMNNRVFCAEIAAAVSAKKRKEIVERAAQLDIHVTNKNARVRSQDKE</sequence>
<organism evidence="5 6">
    <name type="scientific">Oikopleura dioica</name>
    <name type="common">Tunicate</name>
    <dbReference type="NCBI Taxonomy" id="34765"/>
    <lineage>
        <taxon>Eukaryota</taxon>
        <taxon>Metazoa</taxon>
        <taxon>Chordata</taxon>
        <taxon>Tunicata</taxon>
        <taxon>Appendicularia</taxon>
        <taxon>Copelata</taxon>
        <taxon>Oikopleuridae</taxon>
        <taxon>Oikopleura</taxon>
    </lineage>
</organism>
<dbReference type="PANTHER" id="PTHR23413">
    <property type="entry name" value="60S RIBOSOMAL PROTEIN L32 AND DNA-DIRECTED RNA POLYMERASE II, SUBUNIT N"/>
    <property type="match status" value="1"/>
</dbReference>
<evidence type="ECO:0000256" key="3">
    <source>
        <dbReference type="ARBA" id="ARBA00023274"/>
    </source>
</evidence>
<dbReference type="PANTHER" id="PTHR23413:SF1">
    <property type="entry name" value="RIBOSOMAL PROTEIN L32"/>
    <property type="match status" value="1"/>
</dbReference>
<protein>
    <recommendedName>
        <fullName evidence="4">60S ribosomal protein L32</fullName>
    </recommendedName>
</protein>
<keyword evidence="3" id="KW-0687">Ribonucleoprotein</keyword>
<comment type="similarity">
    <text evidence="1">Belongs to the eukaryotic ribosomal protein eL32 family.</text>
</comment>
<evidence type="ECO:0000256" key="4">
    <source>
        <dbReference type="ARBA" id="ARBA00035335"/>
    </source>
</evidence>
<keyword evidence="2" id="KW-0689">Ribosomal protein</keyword>
<dbReference type="InterPro" id="IPR036351">
    <property type="entry name" value="Ribosomal_eL32_sf"/>
</dbReference>
<dbReference type="PROSITE" id="PS00580">
    <property type="entry name" value="RIBOSOMAL_L32E"/>
    <property type="match status" value="1"/>
</dbReference>
<evidence type="ECO:0000313" key="5">
    <source>
        <dbReference type="EMBL" id="CAG5099361.1"/>
    </source>
</evidence>
<reference evidence="5 6" key="1">
    <citation type="submission" date="2021-04" db="EMBL/GenBank/DDBJ databases">
        <authorList>
            <person name="Bliznina A."/>
        </authorList>
    </citation>
    <scope>NUCLEOTIDE SEQUENCE [LARGE SCALE GENOMIC DNA]</scope>
</reference>
<dbReference type="SUPFAM" id="SSF52042">
    <property type="entry name" value="Ribosomal protein L32e"/>
    <property type="match status" value="1"/>
</dbReference>
<evidence type="ECO:0000313" key="6">
    <source>
        <dbReference type="Proteomes" id="UP001158576"/>
    </source>
</evidence>
<dbReference type="EMBL" id="OU015569">
    <property type="protein sequence ID" value="CAG5099361.1"/>
    <property type="molecule type" value="Genomic_DNA"/>
</dbReference>
<dbReference type="Pfam" id="PF01655">
    <property type="entry name" value="Ribosomal_L32e"/>
    <property type="match status" value="1"/>
</dbReference>
<dbReference type="InterPro" id="IPR018263">
    <property type="entry name" value="Ribosomal_eL32_CS"/>
</dbReference>
<dbReference type="InterPro" id="IPR001515">
    <property type="entry name" value="Ribosomal_eL32"/>
</dbReference>
<evidence type="ECO:0000256" key="1">
    <source>
        <dbReference type="ARBA" id="ARBA00008431"/>
    </source>
</evidence>
<proteinExistence type="inferred from homology"/>
<name>A0ABN7SGQ8_OIKDI</name>
<dbReference type="Proteomes" id="UP001158576">
    <property type="component" value="Chromosome XSR"/>
</dbReference>
<keyword evidence="6" id="KW-1185">Reference proteome</keyword>
<dbReference type="SMART" id="SM01393">
    <property type="entry name" value="Ribosomal_L32e"/>
    <property type="match status" value="1"/>
</dbReference>
<gene>
    <name evidence="5" type="ORF">OKIOD_LOCUS8040</name>
</gene>